<organism evidence="3 4">
    <name type="scientific">Vulcanibacillus modesticaldus</name>
    <dbReference type="NCBI Taxonomy" id="337097"/>
    <lineage>
        <taxon>Bacteria</taxon>
        <taxon>Bacillati</taxon>
        <taxon>Bacillota</taxon>
        <taxon>Bacilli</taxon>
        <taxon>Bacillales</taxon>
        <taxon>Bacillaceae</taxon>
        <taxon>Vulcanibacillus</taxon>
    </lineage>
</organism>
<dbReference type="InterPro" id="IPR048443">
    <property type="entry name" value="RqcP2_N"/>
</dbReference>
<gene>
    <name evidence="3" type="ORF">BHF71_08635</name>
</gene>
<dbReference type="RefSeq" id="WP_069656599.1">
    <property type="nucleotide sequence ID" value="NZ_MIJF01000020.1"/>
</dbReference>
<dbReference type="SUPFAM" id="SSF55174">
    <property type="entry name" value="Alpha-L RNA-binding motif"/>
    <property type="match status" value="1"/>
</dbReference>
<dbReference type="Pfam" id="PF21278">
    <property type="entry name" value="YlmH_1st"/>
    <property type="match status" value="1"/>
</dbReference>
<dbReference type="GO" id="GO:0003723">
    <property type="term" value="F:RNA binding"/>
    <property type="evidence" value="ECO:0007669"/>
    <property type="project" value="UniProtKB-KW"/>
</dbReference>
<name>A0A1D2YV10_9BACI</name>
<dbReference type="PROSITE" id="PS50889">
    <property type="entry name" value="S4"/>
    <property type="match status" value="1"/>
</dbReference>
<dbReference type="InterPro" id="IPR012677">
    <property type="entry name" value="Nucleotide-bd_a/b_plait_sf"/>
</dbReference>
<reference evidence="3 4" key="1">
    <citation type="submission" date="2016-09" db="EMBL/GenBank/DDBJ databases">
        <title>Draft genome sequence for the type strain of Vulcanibacillus modesticaldus BR, a strictly anaerobic, moderately thermophilic, and nitrate-reducing bacterium from deep sea-hydrothermal vents of the Mid-Atlantic Ridge.</title>
        <authorList>
            <person name="Abin C.A."/>
            <person name="Hollibaugh J.T."/>
        </authorList>
    </citation>
    <scope>NUCLEOTIDE SEQUENCE [LARGE SCALE GENOMIC DNA]</scope>
    <source>
        <strain evidence="3 4">BR</strain>
    </source>
</reference>
<dbReference type="InterPro" id="IPR036986">
    <property type="entry name" value="S4_RNA-bd_sf"/>
</dbReference>
<evidence type="ECO:0000256" key="1">
    <source>
        <dbReference type="PROSITE-ProRule" id="PRU00182"/>
    </source>
</evidence>
<dbReference type="CDD" id="cd00165">
    <property type="entry name" value="S4"/>
    <property type="match status" value="1"/>
</dbReference>
<evidence type="ECO:0000313" key="4">
    <source>
        <dbReference type="Proteomes" id="UP000243739"/>
    </source>
</evidence>
<keyword evidence="1" id="KW-0694">RNA-binding</keyword>
<dbReference type="Pfam" id="PF17774">
    <property type="entry name" value="YlmH_RBD"/>
    <property type="match status" value="1"/>
</dbReference>
<evidence type="ECO:0000313" key="3">
    <source>
        <dbReference type="EMBL" id="OEF99540.1"/>
    </source>
</evidence>
<dbReference type="InterPro" id="IPR040591">
    <property type="entry name" value="RqcP2_RBD"/>
</dbReference>
<keyword evidence="4" id="KW-1185">Reference proteome</keyword>
<dbReference type="Gene3D" id="3.10.290.10">
    <property type="entry name" value="RNA-binding S4 domain"/>
    <property type="match status" value="1"/>
</dbReference>
<feature type="domain" description="RNA-binding S4" evidence="2">
    <location>
        <begin position="184"/>
        <end position="246"/>
    </location>
</feature>
<proteinExistence type="predicted"/>
<evidence type="ECO:0000259" key="2">
    <source>
        <dbReference type="SMART" id="SM00363"/>
    </source>
</evidence>
<dbReference type="STRING" id="337097.BHF71_08635"/>
<sequence length="260" mass="30203">MNKHQLYVHYLKEEHPFVDRIIEWSERVVKTHIPIRTDFVDPRQLQIIKDIVNSYMDLTMFFDGGYEEAERTRVIIAPDYSVYNPMDMGLTFFNINSKTKFISLQHRDILGALLSLGIKREKFGDILISDDKNQLIVAEEIADYVRLELTQIANAKVSLEEIKREDLIDVNQILQTVTLTVSSLRVDTVLSGLYNQSRVKVGELIKKKLLKVNWKIIDRVDYKLKVGDVISLRGFGRSKFLEEEGTTKKGRIRVRFGKLI</sequence>
<dbReference type="AlphaFoldDB" id="A0A1D2YV10"/>
<dbReference type="Gene3D" id="3.30.70.330">
    <property type="match status" value="1"/>
</dbReference>
<comment type="caution">
    <text evidence="3">The sequence shown here is derived from an EMBL/GenBank/DDBJ whole genome shotgun (WGS) entry which is preliminary data.</text>
</comment>
<dbReference type="EMBL" id="MIJF01000020">
    <property type="protein sequence ID" value="OEF99540.1"/>
    <property type="molecule type" value="Genomic_DNA"/>
</dbReference>
<dbReference type="Proteomes" id="UP000243739">
    <property type="component" value="Unassembled WGS sequence"/>
</dbReference>
<dbReference type="PANTHER" id="PTHR13633">
    <property type="entry name" value="MITOCHONDRIAL TRANSCRIPTION RESCUE FACTOR 1"/>
    <property type="match status" value="1"/>
</dbReference>
<dbReference type="OrthoDB" id="9812787at2"/>
<dbReference type="Gene3D" id="3.30.1370.160">
    <property type="match status" value="1"/>
</dbReference>
<dbReference type="Pfam" id="PF01479">
    <property type="entry name" value="S4"/>
    <property type="match status" value="1"/>
</dbReference>
<dbReference type="InterPro" id="IPR002942">
    <property type="entry name" value="S4_RNA-bd"/>
</dbReference>
<accession>A0A1D2YV10</accession>
<dbReference type="SMART" id="SM00363">
    <property type="entry name" value="S4"/>
    <property type="match status" value="1"/>
</dbReference>
<protein>
    <recommendedName>
        <fullName evidence="2">RNA-binding S4 domain-containing protein</fullName>
    </recommendedName>
</protein>
<dbReference type="PANTHER" id="PTHR13633:SF3">
    <property type="entry name" value="MITOCHONDRIAL TRANSCRIPTION RESCUE FACTOR 1"/>
    <property type="match status" value="1"/>
</dbReference>